<name>A0A511QNI6_9VIBR</name>
<dbReference type="EMBL" id="BJXK01000004">
    <property type="protein sequence ID" value="GEM78878.1"/>
    <property type="molecule type" value="Genomic_DNA"/>
</dbReference>
<accession>A0A511QNI6</accession>
<evidence type="ECO:0000256" key="1">
    <source>
        <dbReference type="SAM" id="Phobius"/>
    </source>
</evidence>
<comment type="caution">
    <text evidence="2">The sequence shown here is derived from an EMBL/GenBank/DDBJ whole genome shotgun (WGS) entry which is preliminary data.</text>
</comment>
<organism evidence="2 3">
    <name type="scientific">Vibrio superstes NBRC 103154</name>
    <dbReference type="NCBI Taxonomy" id="1219062"/>
    <lineage>
        <taxon>Bacteria</taxon>
        <taxon>Pseudomonadati</taxon>
        <taxon>Pseudomonadota</taxon>
        <taxon>Gammaproteobacteria</taxon>
        <taxon>Vibrionales</taxon>
        <taxon>Vibrionaceae</taxon>
        <taxon>Vibrio</taxon>
    </lineage>
</organism>
<reference evidence="2 3" key="1">
    <citation type="submission" date="2019-07" db="EMBL/GenBank/DDBJ databases">
        <title>Whole genome shotgun sequence of Vibrio superstes NBRC 103154.</title>
        <authorList>
            <person name="Hosoyama A."/>
            <person name="Uohara A."/>
            <person name="Ohji S."/>
            <person name="Ichikawa N."/>
        </authorList>
    </citation>
    <scope>NUCLEOTIDE SEQUENCE [LARGE SCALE GENOMIC DNA]</scope>
    <source>
        <strain evidence="2 3">NBRC 103154</strain>
    </source>
</reference>
<proteinExistence type="predicted"/>
<dbReference type="AlphaFoldDB" id="A0A511QNI6"/>
<dbReference type="OrthoDB" id="6399416at2"/>
<dbReference type="Proteomes" id="UP000321113">
    <property type="component" value="Unassembled WGS sequence"/>
</dbReference>
<sequence>MFFLKHLQKFLVIAGIATMSAGLYVIDPERALSLLNGLHYDHHYTFIFRHWGMMVLLIGIFMIVSAFKKEWQQVVILYAFVEKLFMVYLYVANFFDPEWAWLNMRFIPFGLADTLITTYILCYWISLRKSKVQV</sequence>
<feature type="transmembrane region" description="Helical" evidence="1">
    <location>
        <begin position="74"/>
        <end position="95"/>
    </location>
</feature>
<keyword evidence="1" id="KW-0812">Transmembrane</keyword>
<evidence type="ECO:0000313" key="2">
    <source>
        <dbReference type="EMBL" id="GEM78878.1"/>
    </source>
</evidence>
<keyword evidence="1" id="KW-1133">Transmembrane helix</keyword>
<evidence type="ECO:0000313" key="3">
    <source>
        <dbReference type="Proteomes" id="UP000321113"/>
    </source>
</evidence>
<protein>
    <recommendedName>
        <fullName evidence="4">DUF4345 domain-containing protein</fullName>
    </recommendedName>
</protein>
<feature type="transmembrane region" description="Helical" evidence="1">
    <location>
        <begin position="7"/>
        <end position="26"/>
    </location>
</feature>
<keyword evidence="3" id="KW-1185">Reference proteome</keyword>
<dbReference type="RefSeq" id="WP_119008681.1">
    <property type="nucleotide sequence ID" value="NZ_BJXK01000004.1"/>
</dbReference>
<keyword evidence="1" id="KW-0472">Membrane</keyword>
<feature type="transmembrane region" description="Helical" evidence="1">
    <location>
        <begin position="107"/>
        <end position="127"/>
    </location>
</feature>
<evidence type="ECO:0008006" key="4">
    <source>
        <dbReference type="Google" id="ProtNLM"/>
    </source>
</evidence>
<feature type="transmembrane region" description="Helical" evidence="1">
    <location>
        <begin position="46"/>
        <end position="67"/>
    </location>
</feature>
<gene>
    <name evidence="2" type="ORF">VSU01S_11230</name>
</gene>